<evidence type="ECO:0000313" key="3">
    <source>
        <dbReference type="Proteomes" id="UP001153714"/>
    </source>
</evidence>
<name>A0A9N9QKF4_9NEOP</name>
<protein>
    <submittedName>
        <fullName evidence="2">Uncharacterized protein</fullName>
    </submittedName>
</protein>
<keyword evidence="3" id="KW-1185">Reference proteome</keyword>
<organism evidence="2 3">
    <name type="scientific">Diatraea saccharalis</name>
    <name type="common">sugarcane borer</name>
    <dbReference type="NCBI Taxonomy" id="40085"/>
    <lineage>
        <taxon>Eukaryota</taxon>
        <taxon>Metazoa</taxon>
        <taxon>Ecdysozoa</taxon>
        <taxon>Arthropoda</taxon>
        <taxon>Hexapoda</taxon>
        <taxon>Insecta</taxon>
        <taxon>Pterygota</taxon>
        <taxon>Neoptera</taxon>
        <taxon>Endopterygota</taxon>
        <taxon>Lepidoptera</taxon>
        <taxon>Glossata</taxon>
        <taxon>Ditrysia</taxon>
        <taxon>Pyraloidea</taxon>
        <taxon>Crambidae</taxon>
        <taxon>Crambinae</taxon>
        <taxon>Diatraea</taxon>
    </lineage>
</organism>
<dbReference type="OrthoDB" id="10593939at2759"/>
<proteinExistence type="predicted"/>
<accession>A0A9N9QKF4</accession>
<sequence length="160" mass="17464">MDFFEMKIFKIKWLQFIFFTFLISDLVIEGHAAYEPEYIVDDAVSNELRPNIISLDHVRQRRDAPSPPAAPTAASETKTEHTIVSSTTMSAASVSAAVTPVTTNITTPANVTGSPSPATTSNATDINRTTKLASKSLCFIYKSIYTSDVGEKTGTVYYLS</sequence>
<evidence type="ECO:0000256" key="1">
    <source>
        <dbReference type="SAM" id="MobiDB-lite"/>
    </source>
</evidence>
<evidence type="ECO:0000313" key="2">
    <source>
        <dbReference type="EMBL" id="CAG9781700.1"/>
    </source>
</evidence>
<reference evidence="2" key="1">
    <citation type="submission" date="2021-12" db="EMBL/GenBank/DDBJ databases">
        <authorList>
            <person name="King R."/>
        </authorList>
    </citation>
    <scope>NUCLEOTIDE SEQUENCE</scope>
</reference>
<dbReference type="Proteomes" id="UP001153714">
    <property type="component" value="Chromosome 1"/>
</dbReference>
<reference evidence="2" key="2">
    <citation type="submission" date="2022-10" db="EMBL/GenBank/DDBJ databases">
        <authorList>
            <consortium name="ENA_rothamsted_submissions"/>
            <consortium name="culmorum"/>
            <person name="King R."/>
        </authorList>
    </citation>
    <scope>NUCLEOTIDE SEQUENCE</scope>
</reference>
<dbReference type="EMBL" id="OU893332">
    <property type="protein sequence ID" value="CAG9781700.1"/>
    <property type="molecule type" value="Genomic_DNA"/>
</dbReference>
<feature type="region of interest" description="Disordered" evidence="1">
    <location>
        <begin position="58"/>
        <end position="81"/>
    </location>
</feature>
<dbReference type="AlphaFoldDB" id="A0A9N9QKF4"/>
<gene>
    <name evidence="2" type="ORF">DIATSA_LOCUS29</name>
</gene>